<dbReference type="PANTHER" id="PTHR23028:SF53">
    <property type="entry name" value="ACYL_TRANSF_3 DOMAIN-CONTAINING PROTEIN"/>
    <property type="match status" value="1"/>
</dbReference>
<dbReference type="PANTHER" id="PTHR23028">
    <property type="entry name" value="ACETYLTRANSFERASE"/>
    <property type="match status" value="1"/>
</dbReference>
<dbReference type="Proteomes" id="UP000465609">
    <property type="component" value="Chromosome"/>
</dbReference>
<feature type="transmembrane region" description="Helical" evidence="1">
    <location>
        <begin position="176"/>
        <end position="194"/>
    </location>
</feature>
<keyword evidence="3" id="KW-0808">Transferase</keyword>
<dbReference type="EMBL" id="AP022577">
    <property type="protein sequence ID" value="BBX82750.1"/>
    <property type="molecule type" value="Genomic_DNA"/>
</dbReference>
<dbReference type="Pfam" id="PF01757">
    <property type="entry name" value="Acyl_transf_3"/>
    <property type="match status" value="1"/>
</dbReference>
<dbReference type="InterPro" id="IPR050879">
    <property type="entry name" value="Acyltransferase_3"/>
</dbReference>
<protein>
    <submittedName>
        <fullName evidence="3">Acyltransferase</fullName>
    </submittedName>
</protein>
<feature type="transmembrane region" description="Helical" evidence="1">
    <location>
        <begin position="206"/>
        <end position="224"/>
    </location>
</feature>
<name>A0ABM7I821_9MYCO</name>
<keyword evidence="1" id="KW-0472">Membrane</keyword>
<feature type="transmembrane region" description="Helical" evidence="1">
    <location>
        <begin position="93"/>
        <end position="111"/>
    </location>
</feature>
<dbReference type="GO" id="GO:0016746">
    <property type="term" value="F:acyltransferase activity"/>
    <property type="evidence" value="ECO:0007669"/>
    <property type="project" value="UniProtKB-KW"/>
</dbReference>
<feature type="transmembrane region" description="Helical" evidence="1">
    <location>
        <begin position="333"/>
        <end position="357"/>
    </location>
</feature>
<feature type="transmembrane region" description="Helical" evidence="1">
    <location>
        <begin position="236"/>
        <end position="254"/>
    </location>
</feature>
<gene>
    <name evidence="3" type="ORF">MAUB_06230</name>
</gene>
<keyword evidence="3" id="KW-0012">Acyltransferase</keyword>
<feature type="transmembrane region" description="Helical" evidence="1">
    <location>
        <begin position="266"/>
        <end position="286"/>
    </location>
</feature>
<feature type="transmembrane region" description="Helical" evidence="1">
    <location>
        <begin position="49"/>
        <end position="69"/>
    </location>
</feature>
<evidence type="ECO:0000259" key="2">
    <source>
        <dbReference type="Pfam" id="PF01757"/>
    </source>
</evidence>
<organism evidence="3 4">
    <name type="scientific">Mycolicibacterium aubagnense</name>
    <dbReference type="NCBI Taxonomy" id="319707"/>
    <lineage>
        <taxon>Bacteria</taxon>
        <taxon>Bacillati</taxon>
        <taxon>Actinomycetota</taxon>
        <taxon>Actinomycetes</taxon>
        <taxon>Mycobacteriales</taxon>
        <taxon>Mycobacteriaceae</taxon>
        <taxon>Mycolicibacterium</taxon>
    </lineage>
</organism>
<evidence type="ECO:0000256" key="1">
    <source>
        <dbReference type="SAM" id="Phobius"/>
    </source>
</evidence>
<keyword evidence="4" id="KW-1185">Reference proteome</keyword>
<dbReference type="RefSeq" id="WP_138229349.1">
    <property type="nucleotide sequence ID" value="NZ_AP022577.1"/>
</dbReference>
<feature type="domain" description="Acyltransferase 3" evidence="2">
    <location>
        <begin position="18"/>
        <end position="349"/>
    </location>
</feature>
<evidence type="ECO:0000313" key="4">
    <source>
        <dbReference type="Proteomes" id="UP000465609"/>
    </source>
</evidence>
<proteinExistence type="predicted"/>
<keyword evidence="1" id="KW-0812">Transmembrane</keyword>
<evidence type="ECO:0000313" key="3">
    <source>
        <dbReference type="EMBL" id="BBX82750.1"/>
    </source>
</evidence>
<sequence>MTAPAPEPVSGTRGFLPAVEGLRAAAALGVVLTHVALQTGYTDGVVGRLLARFDLAVAVFFALSGFLLWRGHAAAAHGLRAEPEVAPYYRSRLVRIMPAYLLTVVAVLTLLPDAHGADRTVWIANLTLTQVFIPKTLIAGLTQMWSLSVEMAFYLVVPLLALAVAKLPLRLRVPVIAGVALLSFGWGYLPIPAYHGANPLNWLPAYASWFAVGMLLAEWMFRPYSWLHQLARQRTVLMIVAVIAFLVAASPLAMPGGHHHATLGQFIVRTALGAVIAGALLAPLVLGVPDDQRRVLGSAPMVTLGRWSYGLFLWHLAALDMVLDMVGRTSFPWALPVVMILTTTFGFAVAAVSYALLEEPCRLALGRWESRRQAAVEQESPAPAS</sequence>
<keyword evidence="1" id="KW-1133">Transmembrane helix</keyword>
<dbReference type="InterPro" id="IPR002656">
    <property type="entry name" value="Acyl_transf_3_dom"/>
</dbReference>
<reference evidence="3 4" key="1">
    <citation type="journal article" date="2019" name="Emerg. Microbes Infect.">
        <title>Comprehensive subspecies identification of 175 nontuberculous mycobacteria species based on 7547 genomic profiles.</title>
        <authorList>
            <person name="Matsumoto Y."/>
            <person name="Kinjo T."/>
            <person name="Motooka D."/>
            <person name="Nabeya D."/>
            <person name="Jung N."/>
            <person name="Uechi K."/>
            <person name="Horii T."/>
            <person name="Iida T."/>
            <person name="Fujita J."/>
            <person name="Nakamura S."/>
        </authorList>
    </citation>
    <scope>NUCLEOTIDE SEQUENCE [LARGE SCALE GENOMIC DNA]</scope>
    <source>
        <strain evidence="3 4">JCM 15296</strain>
    </source>
</reference>
<accession>A0ABM7I821</accession>
<feature type="transmembrane region" description="Helical" evidence="1">
    <location>
        <begin position="151"/>
        <end position="169"/>
    </location>
</feature>